<protein>
    <recommendedName>
        <fullName evidence="3 9">3-deoxy-D-manno-octulosonic acid transferase</fullName>
        <shortName evidence="9">Kdo transferase</shortName>
        <ecNumber evidence="2 9">2.4.99.12</ecNumber>
    </recommendedName>
    <alternativeName>
        <fullName evidence="5 9">Lipid IV(A) 3-deoxy-D-manno-octulosonic acid transferase</fullName>
    </alternativeName>
</protein>
<dbReference type="InterPro" id="IPR039901">
    <property type="entry name" value="Kdotransferase"/>
</dbReference>
<dbReference type="Pfam" id="PF04413">
    <property type="entry name" value="Glycos_transf_N"/>
    <property type="match status" value="1"/>
</dbReference>
<accession>A0A831ZRI0</accession>
<dbReference type="InterPro" id="IPR007507">
    <property type="entry name" value="Glycos_transf_N"/>
</dbReference>
<dbReference type="GO" id="GO:0009244">
    <property type="term" value="P:lipopolysaccharide core region biosynthetic process"/>
    <property type="evidence" value="ECO:0007669"/>
    <property type="project" value="UniProtKB-UniRule"/>
</dbReference>
<dbReference type="Gene3D" id="3.40.50.11720">
    <property type="entry name" value="3-Deoxy-D-manno-octulosonic-acid transferase, N-terminal domain"/>
    <property type="match status" value="1"/>
</dbReference>
<comment type="function">
    <text evidence="9">Involved in lipopolysaccharide (LPS) biosynthesis. Catalyzes the transfer of 3-deoxy-D-manno-octulosonate (Kdo) residue(s) from CMP-Kdo to lipid IV(A), the tetraacyldisaccharide-1,4'-bisphosphate precursor of lipid A.</text>
</comment>
<proteinExistence type="inferred from homology"/>
<evidence type="ECO:0000256" key="9">
    <source>
        <dbReference type="RuleBase" id="RU365103"/>
    </source>
</evidence>
<keyword evidence="9" id="KW-0448">Lipopolysaccharide biosynthesis</keyword>
<evidence type="ECO:0000256" key="6">
    <source>
        <dbReference type="ARBA" id="ARBA00049183"/>
    </source>
</evidence>
<dbReference type="PANTHER" id="PTHR42755:SF1">
    <property type="entry name" value="3-DEOXY-D-MANNO-OCTULOSONIC ACID TRANSFERASE, MITOCHONDRIAL-RELATED"/>
    <property type="match status" value="1"/>
</dbReference>
<dbReference type="InterPro" id="IPR038107">
    <property type="entry name" value="Glycos_transf_N_sf"/>
</dbReference>
<evidence type="ECO:0000256" key="1">
    <source>
        <dbReference type="ARBA" id="ARBA00004713"/>
    </source>
</evidence>
<evidence type="ECO:0000313" key="11">
    <source>
        <dbReference type="EMBL" id="HFK96854.1"/>
    </source>
</evidence>
<comment type="catalytic activity">
    <reaction evidence="6 9">
        <text>lipid IVA (E. coli) + CMP-3-deoxy-beta-D-manno-octulosonate = alpha-Kdo-(2-&gt;6)-lipid IVA (E. coli) + CMP + H(+)</text>
        <dbReference type="Rhea" id="RHEA:28066"/>
        <dbReference type="ChEBI" id="CHEBI:15378"/>
        <dbReference type="ChEBI" id="CHEBI:58603"/>
        <dbReference type="ChEBI" id="CHEBI:60364"/>
        <dbReference type="ChEBI" id="CHEBI:60377"/>
        <dbReference type="ChEBI" id="CHEBI:85987"/>
        <dbReference type="EC" id="2.4.99.12"/>
    </reaction>
</comment>
<dbReference type="UniPathway" id="UPA00958"/>
<organism evidence="11">
    <name type="scientific">Desulfacinum infernum</name>
    <dbReference type="NCBI Taxonomy" id="35837"/>
    <lineage>
        <taxon>Bacteria</taxon>
        <taxon>Pseudomonadati</taxon>
        <taxon>Thermodesulfobacteriota</taxon>
        <taxon>Syntrophobacteria</taxon>
        <taxon>Syntrophobacterales</taxon>
        <taxon>Syntrophobacteraceae</taxon>
        <taxon>Desulfacinum</taxon>
    </lineage>
</organism>
<comment type="pathway">
    <text evidence="1 9">Bacterial outer membrane biogenesis; LPS core biosynthesis.</text>
</comment>
<dbReference type="EC" id="2.4.99.12" evidence="2 9"/>
<feature type="domain" description="3-deoxy-D-manno-octulosonic-acid transferase N-terminal" evidence="10">
    <location>
        <begin position="41"/>
        <end position="216"/>
    </location>
</feature>
<name>A0A831ZRI0_9BACT</name>
<keyword evidence="9" id="KW-1003">Cell membrane</keyword>
<comment type="subcellular location">
    <subcellularLocation>
        <location evidence="9">Cell membrane</location>
    </subcellularLocation>
</comment>
<comment type="caution">
    <text evidence="11">The sequence shown here is derived from an EMBL/GenBank/DDBJ whole genome shotgun (WGS) entry which is preliminary data.</text>
</comment>
<dbReference type="EMBL" id="DSTK01000016">
    <property type="protein sequence ID" value="HFK96854.1"/>
    <property type="molecule type" value="Genomic_DNA"/>
</dbReference>
<evidence type="ECO:0000256" key="5">
    <source>
        <dbReference type="ARBA" id="ARBA00031445"/>
    </source>
</evidence>
<evidence type="ECO:0000256" key="4">
    <source>
        <dbReference type="ARBA" id="ARBA00022679"/>
    </source>
</evidence>
<gene>
    <name evidence="11" type="ORF">ENS06_05960</name>
</gene>
<reference evidence="11" key="1">
    <citation type="journal article" date="2020" name="mSystems">
        <title>Genome- and Community-Level Interaction Insights into Carbon Utilization and Element Cycling Functions of Hydrothermarchaeota in Hydrothermal Sediment.</title>
        <authorList>
            <person name="Zhou Z."/>
            <person name="Liu Y."/>
            <person name="Xu W."/>
            <person name="Pan J."/>
            <person name="Luo Z.H."/>
            <person name="Li M."/>
        </authorList>
    </citation>
    <scope>NUCLEOTIDE SEQUENCE [LARGE SCALE GENOMIC DNA]</scope>
    <source>
        <strain evidence="11">SpSt-456</strain>
    </source>
</reference>
<keyword evidence="9" id="KW-0472">Membrane</keyword>
<feature type="site" description="Transition state stabilizer" evidence="8">
    <location>
        <position position="136"/>
    </location>
</feature>
<evidence type="ECO:0000256" key="8">
    <source>
        <dbReference type="PIRSR" id="PIRSR639901-2"/>
    </source>
</evidence>
<dbReference type="PANTHER" id="PTHR42755">
    <property type="entry name" value="3-DEOXY-MANNO-OCTULOSONATE CYTIDYLYLTRANSFERASE"/>
    <property type="match status" value="1"/>
</dbReference>
<keyword evidence="4 9" id="KW-0808">Transferase</keyword>
<dbReference type="GO" id="GO:0009245">
    <property type="term" value="P:lipid A biosynthetic process"/>
    <property type="evidence" value="ECO:0007669"/>
    <property type="project" value="TreeGrafter"/>
</dbReference>
<dbReference type="AlphaFoldDB" id="A0A831ZRI0"/>
<feature type="active site" description="Proton acceptor" evidence="7">
    <location>
        <position position="65"/>
    </location>
</feature>
<evidence type="ECO:0000256" key="7">
    <source>
        <dbReference type="PIRSR" id="PIRSR639901-1"/>
    </source>
</evidence>
<comment type="similarity">
    <text evidence="9">Belongs to the glycosyltransferase group 1 family.</text>
</comment>
<sequence length="428" mass="47803">MEPWQVFYNGILTASWPLLWLFYRVEGKMAGKYAASSAHRLGLRLPDPLQGGSRPVWIHALSVGETLSTLPVVHRIKALRPDVPLCVSTATDKGYRVARNQLGHLTEAVFFLPHDHLWNMTRLVARLHPAVFVLVETDLWPNLLWVLKKKKVPTIMVNARLSPRSFSRYACLASLARRLLDPLDRIYVQSRDDAHRFAGLGVSPQRLRVAGNLKFDLAVYQKETFATRRDGLRLIEAPGRPVWIAGSTHDGEERLVLEAHQGILRQHPNALLILAPRHIERTPAIAALCAQRSLRWERRSRNRPVGDAHVFLLDSIGELASLYPMARGAFIGGSLVPMGGHNPLEAAVHGVPCCWGPHLYNFREIEAFLVKEGCGRPVGDGDSLRSFILETMEESLWDRPRRTACAERVCAQAGAASLLARDITALLA</sequence>
<evidence type="ECO:0000256" key="3">
    <source>
        <dbReference type="ARBA" id="ARBA00019077"/>
    </source>
</evidence>
<evidence type="ECO:0000256" key="2">
    <source>
        <dbReference type="ARBA" id="ARBA00012621"/>
    </source>
</evidence>
<dbReference type="GO" id="GO:0005886">
    <property type="term" value="C:plasma membrane"/>
    <property type="evidence" value="ECO:0007669"/>
    <property type="project" value="UniProtKB-SubCell"/>
</dbReference>
<feature type="site" description="Transition state stabilizer" evidence="8">
    <location>
        <position position="214"/>
    </location>
</feature>
<dbReference type="Gene3D" id="3.40.50.2000">
    <property type="entry name" value="Glycogen Phosphorylase B"/>
    <property type="match status" value="1"/>
</dbReference>
<evidence type="ECO:0000259" key="10">
    <source>
        <dbReference type="Pfam" id="PF04413"/>
    </source>
</evidence>
<dbReference type="GO" id="GO:0043842">
    <property type="term" value="F:Kdo transferase activity"/>
    <property type="evidence" value="ECO:0007669"/>
    <property type="project" value="UniProtKB-EC"/>
</dbReference>
<dbReference type="SUPFAM" id="SSF53756">
    <property type="entry name" value="UDP-Glycosyltransferase/glycogen phosphorylase"/>
    <property type="match status" value="1"/>
</dbReference>